<dbReference type="Proteomes" id="UP000824179">
    <property type="component" value="Unassembled WGS sequence"/>
</dbReference>
<keyword evidence="1" id="KW-0472">Membrane</keyword>
<accession>A0A9D1DB42</accession>
<keyword evidence="1" id="KW-0812">Transmembrane</keyword>
<dbReference type="EMBL" id="DVHB01000016">
    <property type="protein sequence ID" value="HIR38879.1"/>
    <property type="molecule type" value="Genomic_DNA"/>
</dbReference>
<feature type="transmembrane region" description="Helical" evidence="1">
    <location>
        <begin position="46"/>
        <end position="65"/>
    </location>
</feature>
<protein>
    <submittedName>
        <fullName evidence="2">Uncharacterized protein</fullName>
    </submittedName>
</protein>
<keyword evidence="1" id="KW-1133">Transmembrane helix</keyword>
<reference evidence="2" key="2">
    <citation type="journal article" date="2021" name="PeerJ">
        <title>Extensive microbial diversity within the chicken gut microbiome revealed by metagenomics and culture.</title>
        <authorList>
            <person name="Gilroy R."/>
            <person name="Ravi A."/>
            <person name="Getino M."/>
            <person name="Pursley I."/>
            <person name="Horton D.L."/>
            <person name="Alikhan N.F."/>
            <person name="Baker D."/>
            <person name="Gharbi K."/>
            <person name="Hall N."/>
            <person name="Watson M."/>
            <person name="Adriaenssens E.M."/>
            <person name="Foster-Nyarko E."/>
            <person name="Jarju S."/>
            <person name="Secka A."/>
            <person name="Antonio M."/>
            <person name="Oren A."/>
            <person name="Chaudhuri R.R."/>
            <person name="La Ragione R."/>
            <person name="Hildebrand F."/>
            <person name="Pallen M.J."/>
        </authorList>
    </citation>
    <scope>NUCLEOTIDE SEQUENCE</scope>
    <source>
        <strain evidence="2">ChiW25-3613</strain>
    </source>
</reference>
<name>A0A9D1DB42_9FIRM</name>
<comment type="caution">
    <text evidence="2">The sequence shown here is derived from an EMBL/GenBank/DDBJ whole genome shotgun (WGS) entry which is preliminary data.</text>
</comment>
<feature type="transmembrane region" description="Helical" evidence="1">
    <location>
        <begin position="86"/>
        <end position="108"/>
    </location>
</feature>
<reference evidence="2" key="1">
    <citation type="submission" date="2020-10" db="EMBL/GenBank/DDBJ databases">
        <authorList>
            <person name="Gilroy R."/>
        </authorList>
    </citation>
    <scope>NUCLEOTIDE SEQUENCE</scope>
    <source>
        <strain evidence="2">ChiW25-3613</strain>
    </source>
</reference>
<organism evidence="2 3">
    <name type="scientific">Candidatus Coproplasma stercoripullorum</name>
    <dbReference type="NCBI Taxonomy" id="2840751"/>
    <lineage>
        <taxon>Bacteria</taxon>
        <taxon>Bacillati</taxon>
        <taxon>Bacillota</taxon>
        <taxon>Clostridia</taxon>
        <taxon>Eubacteriales</taxon>
        <taxon>Candidatus Coproplasma</taxon>
    </lineage>
</organism>
<dbReference type="AlphaFoldDB" id="A0A9D1DB42"/>
<evidence type="ECO:0000256" key="1">
    <source>
        <dbReference type="SAM" id="Phobius"/>
    </source>
</evidence>
<feature type="transmembrane region" description="Helical" evidence="1">
    <location>
        <begin position="5"/>
        <end position="26"/>
    </location>
</feature>
<evidence type="ECO:0000313" key="3">
    <source>
        <dbReference type="Proteomes" id="UP000824179"/>
    </source>
</evidence>
<proteinExistence type="predicted"/>
<sequence length="109" mass="12152">MTAGWVIYFIVGAIICILFFYALLWIESGQISFDAISIIWAPEETYGYRIGYFVIGIGVIPCLLFTGYLTGARINGDKQLLEGKRVLRLCCLLASVLIVICFIVSVVVY</sequence>
<evidence type="ECO:0000313" key="2">
    <source>
        <dbReference type="EMBL" id="HIR38879.1"/>
    </source>
</evidence>
<gene>
    <name evidence="2" type="ORF">IAB90_00695</name>
</gene>